<dbReference type="InterPro" id="IPR027417">
    <property type="entry name" value="P-loop_NTPase"/>
</dbReference>
<dbReference type="AlphaFoldDB" id="A0A1A7R5C4"/>
<evidence type="ECO:0000256" key="4">
    <source>
        <dbReference type="ARBA" id="ARBA00022801"/>
    </source>
</evidence>
<dbReference type="GO" id="GO:0000725">
    <property type="term" value="P:recombinational repair"/>
    <property type="evidence" value="ECO:0007669"/>
    <property type="project" value="TreeGrafter"/>
</dbReference>
<feature type="domain" description="UvrD-like helicase C-terminal" evidence="16">
    <location>
        <begin position="485"/>
        <end position="737"/>
    </location>
</feature>
<dbReference type="GO" id="GO:0043138">
    <property type="term" value="F:3'-5' DNA helicase activity"/>
    <property type="evidence" value="ECO:0007669"/>
    <property type="project" value="UniProtKB-EC"/>
</dbReference>
<evidence type="ECO:0000256" key="2">
    <source>
        <dbReference type="ARBA" id="ARBA00022741"/>
    </source>
</evidence>
<evidence type="ECO:0000256" key="12">
    <source>
        <dbReference type="ARBA" id="ARBA00034808"/>
    </source>
</evidence>
<evidence type="ECO:0000256" key="1">
    <source>
        <dbReference type="ARBA" id="ARBA00022722"/>
    </source>
</evidence>
<dbReference type="EC" id="5.6.2.4" evidence="12"/>
<organism evidence="17 18">
    <name type="scientific">Gelidibacter algens</name>
    <dbReference type="NCBI Taxonomy" id="49280"/>
    <lineage>
        <taxon>Bacteria</taxon>
        <taxon>Pseudomonadati</taxon>
        <taxon>Bacteroidota</taxon>
        <taxon>Flavobacteriia</taxon>
        <taxon>Flavobacteriales</taxon>
        <taxon>Flavobacteriaceae</taxon>
        <taxon>Gelidibacter</taxon>
    </lineage>
</organism>
<keyword evidence="4 14" id="KW-0378">Hydrolase</keyword>
<keyword evidence="8" id="KW-0238">DNA-binding</keyword>
<dbReference type="InterPro" id="IPR011604">
    <property type="entry name" value="PDDEXK-like_dom_sf"/>
</dbReference>
<keyword evidence="2 14" id="KW-0547">Nucleotide-binding</keyword>
<dbReference type="InterPro" id="IPR014016">
    <property type="entry name" value="UvrD-like_ATP-bd"/>
</dbReference>
<evidence type="ECO:0000256" key="6">
    <source>
        <dbReference type="ARBA" id="ARBA00022839"/>
    </source>
</evidence>
<dbReference type="OrthoDB" id="9810135at2"/>
<evidence type="ECO:0000256" key="3">
    <source>
        <dbReference type="ARBA" id="ARBA00022763"/>
    </source>
</evidence>
<dbReference type="GO" id="GO:0005524">
    <property type="term" value="F:ATP binding"/>
    <property type="evidence" value="ECO:0007669"/>
    <property type="project" value="UniProtKB-UniRule"/>
</dbReference>
<dbReference type="InterPro" id="IPR014017">
    <property type="entry name" value="DNA_helicase_UvrD-like_C"/>
</dbReference>
<evidence type="ECO:0000259" key="16">
    <source>
        <dbReference type="PROSITE" id="PS51217"/>
    </source>
</evidence>
<dbReference type="PANTHER" id="PTHR11070:SF67">
    <property type="entry name" value="DNA 3'-5' HELICASE"/>
    <property type="match status" value="1"/>
</dbReference>
<dbReference type="Pfam" id="PF13361">
    <property type="entry name" value="UvrD_C"/>
    <property type="match status" value="2"/>
</dbReference>
<dbReference type="PROSITE" id="PS51198">
    <property type="entry name" value="UVRD_HELICASE_ATP_BIND"/>
    <property type="match status" value="1"/>
</dbReference>
<dbReference type="GO" id="GO:0004527">
    <property type="term" value="F:exonuclease activity"/>
    <property type="evidence" value="ECO:0007669"/>
    <property type="project" value="UniProtKB-KW"/>
</dbReference>
<dbReference type="Gene3D" id="3.40.50.300">
    <property type="entry name" value="P-loop containing nucleotide triphosphate hydrolases"/>
    <property type="match status" value="3"/>
</dbReference>
<comment type="caution">
    <text evidence="17">The sequence shown here is derived from an EMBL/GenBank/DDBJ whole genome shotgun (WGS) entry which is preliminary data.</text>
</comment>
<keyword evidence="18" id="KW-1185">Reference proteome</keyword>
<dbReference type="SUPFAM" id="SSF52540">
    <property type="entry name" value="P-loop containing nucleoside triphosphate hydrolases"/>
    <property type="match status" value="1"/>
</dbReference>
<dbReference type="EMBL" id="QLLQ01000003">
    <property type="protein sequence ID" value="RAJ25768.1"/>
    <property type="molecule type" value="Genomic_DNA"/>
</dbReference>
<keyword evidence="6 17" id="KW-0269">Exonuclease</keyword>
<evidence type="ECO:0000256" key="8">
    <source>
        <dbReference type="ARBA" id="ARBA00023125"/>
    </source>
</evidence>
<dbReference type="Gene3D" id="3.90.320.10">
    <property type="match status" value="1"/>
</dbReference>
<comment type="catalytic activity">
    <reaction evidence="13">
        <text>ATP + H2O = ADP + phosphate + H(+)</text>
        <dbReference type="Rhea" id="RHEA:13065"/>
        <dbReference type="ChEBI" id="CHEBI:15377"/>
        <dbReference type="ChEBI" id="CHEBI:15378"/>
        <dbReference type="ChEBI" id="CHEBI:30616"/>
        <dbReference type="ChEBI" id="CHEBI:43474"/>
        <dbReference type="ChEBI" id="CHEBI:456216"/>
        <dbReference type="EC" id="5.6.2.4"/>
    </reaction>
</comment>
<evidence type="ECO:0000259" key="15">
    <source>
        <dbReference type="PROSITE" id="PS51198"/>
    </source>
</evidence>
<dbReference type="Proteomes" id="UP000248987">
    <property type="component" value="Unassembled WGS sequence"/>
</dbReference>
<keyword evidence="7 14" id="KW-0067">ATP-binding</keyword>
<gene>
    <name evidence="17" type="ORF">LX77_01184</name>
</gene>
<reference evidence="17 18" key="1">
    <citation type="submission" date="2018-06" db="EMBL/GenBank/DDBJ databases">
        <title>Genomic Encyclopedia of Archaeal and Bacterial Type Strains, Phase II (KMG-II): from individual species to whole genera.</title>
        <authorList>
            <person name="Goeker M."/>
        </authorList>
    </citation>
    <scope>NUCLEOTIDE SEQUENCE [LARGE SCALE GENOMIC DNA]</scope>
    <source>
        <strain evidence="17 18">DSM 12408</strain>
    </source>
</reference>
<sequence length="1050" mass="120543">METQHPFSIYNASAGSGKTFTLVKAYLKILLSSNQLNAFKNILALTFTNKAVAEMKARVVDMLIDFSDATILEKPTPMFNMLSKELQIGSQQLHEKAKIILNTIAHNYAAFDISTIDKFNHRLIRTFAHDLKLPLNFEVELDTKTILSRAVDQLIDKAGSEKELTKILVDFAIEKADDDKSWDVSFDFNQIAQLLINENDIPFIESLKDKTLDDFKALKTQLITQISTLEKDISGKGQQVLTLIENNGLQFNDFSSSHLPKHFLKLSQGNFDVNCDNLKWQNDLLEGNALYPKRLDAHKMTTIDSLQPAITASFSETKQRIIQFKFLKNVLKNITPLSVINAIYQSLQDIKKDEDLVLISEFNSLISSEIKSQPAPFIYERIGEKFKHYFIDEFQDTSVKQWENLIPLIDNAISSQNLKGETGSAMLVGDAKQAIYRWRGGRAEQFIDLYTAHQQPFQIQQKVQNLPVNYRSLETVVNFNNSFFKHLSSFVFSEPSHREIYKASHQEQSLKGEGFLELSFLECEPEDKDATYGLHVLQAIKKAQDHKFELRDICIIARKSKEGIALAEYLSIEGIPIISSESLLLKNSPEVHFLTNIIALASQPYNDMLKIESLSYLADHQLHIENKHLFFQSLVHLETYEMFEKLLEYGLFFDFNLFLQLPFFEAVESVVRQFNLNKTSNAYIQFFLDEVLDFSQRFNAGFSSFTSHWDVKKEKLSITSPQGNNAVQIMTIHKSKGLEFPVVIFPYANQDIYFDRSPKMWFPVEADDFNGFQNVFINVNKDLEDLGALGKTMYTEYRTQLELDSVNLLYVVMTRAVEQLYIISEYDLDKGHNEKLGWYSGLFISYLKWAGLWDKSKKSYTFGSPTRILTPKKIETATTQKQFISIAKEDHDLKIVTNAGYLWDTEQEAAIEKGNLVHLIMSKIKSESDINLAFEDFENKGDINAQQALELKPIILDIVHHEKLKDYFQPELTVYNEKDILASGGLILRPDRIVVNAMEEAVIIDYKTGSASPTHQNQLREYQLILEEMGFKVSKKILIYINENIQIKEF</sequence>
<dbReference type="GO" id="GO:0005829">
    <property type="term" value="C:cytosol"/>
    <property type="evidence" value="ECO:0007669"/>
    <property type="project" value="TreeGrafter"/>
</dbReference>
<name>A0A1A7R5C4_9FLAO</name>
<proteinExistence type="predicted"/>
<dbReference type="GO" id="GO:0003677">
    <property type="term" value="F:DNA binding"/>
    <property type="evidence" value="ECO:0007669"/>
    <property type="project" value="UniProtKB-KW"/>
</dbReference>
<keyword evidence="10" id="KW-0413">Isomerase</keyword>
<keyword evidence="9" id="KW-0234">DNA repair</keyword>
<protein>
    <recommendedName>
        <fullName evidence="12">DNA 3'-5' helicase</fullName>
        <ecNumber evidence="12">5.6.2.4</ecNumber>
    </recommendedName>
</protein>
<dbReference type="InterPro" id="IPR000212">
    <property type="entry name" value="DNA_helicase_UvrD/REP"/>
</dbReference>
<keyword evidence="1" id="KW-0540">Nuclease</keyword>
<evidence type="ECO:0000256" key="9">
    <source>
        <dbReference type="ARBA" id="ARBA00023204"/>
    </source>
</evidence>
<evidence type="ECO:0000256" key="14">
    <source>
        <dbReference type="PROSITE-ProRule" id="PRU00560"/>
    </source>
</evidence>
<dbReference type="RefSeq" id="WP_066431095.1">
    <property type="nucleotide sequence ID" value="NZ_LZRN01000005.1"/>
</dbReference>
<evidence type="ECO:0000256" key="7">
    <source>
        <dbReference type="ARBA" id="ARBA00022840"/>
    </source>
</evidence>
<dbReference type="PANTHER" id="PTHR11070">
    <property type="entry name" value="UVRD / RECB / PCRA DNA HELICASE FAMILY MEMBER"/>
    <property type="match status" value="1"/>
</dbReference>
<dbReference type="Pfam" id="PF12705">
    <property type="entry name" value="PDDEXK_1"/>
    <property type="match status" value="1"/>
</dbReference>
<dbReference type="PROSITE" id="PS51217">
    <property type="entry name" value="UVRD_HELICASE_CTER"/>
    <property type="match status" value="1"/>
</dbReference>
<dbReference type="Pfam" id="PF00580">
    <property type="entry name" value="UvrD-helicase"/>
    <property type="match status" value="1"/>
</dbReference>
<evidence type="ECO:0000313" key="17">
    <source>
        <dbReference type="EMBL" id="RAJ25768.1"/>
    </source>
</evidence>
<keyword evidence="5 14" id="KW-0347">Helicase</keyword>
<dbReference type="STRING" id="49280.A9996_03875"/>
<comment type="catalytic activity">
    <reaction evidence="11">
        <text>Couples ATP hydrolysis with the unwinding of duplex DNA by translocating in the 3'-5' direction.</text>
        <dbReference type="EC" id="5.6.2.4"/>
    </reaction>
</comment>
<feature type="domain" description="UvrD-like helicase ATP-binding" evidence="15">
    <location>
        <begin position="1"/>
        <end position="473"/>
    </location>
</feature>
<accession>A0A1A7R5C4</accession>
<evidence type="ECO:0000256" key="13">
    <source>
        <dbReference type="ARBA" id="ARBA00048988"/>
    </source>
</evidence>
<evidence type="ECO:0000256" key="10">
    <source>
        <dbReference type="ARBA" id="ARBA00023235"/>
    </source>
</evidence>
<feature type="binding site" evidence="14">
    <location>
        <begin position="12"/>
        <end position="19"/>
    </location>
    <ligand>
        <name>ATP</name>
        <dbReference type="ChEBI" id="CHEBI:30616"/>
    </ligand>
</feature>
<dbReference type="InterPro" id="IPR038726">
    <property type="entry name" value="PDDEXK_AddAB-type"/>
</dbReference>
<evidence type="ECO:0000256" key="11">
    <source>
        <dbReference type="ARBA" id="ARBA00034617"/>
    </source>
</evidence>
<evidence type="ECO:0000313" key="18">
    <source>
        <dbReference type="Proteomes" id="UP000248987"/>
    </source>
</evidence>
<dbReference type="Gene3D" id="1.10.3170.10">
    <property type="entry name" value="Recbcd, chain B, domain 2"/>
    <property type="match status" value="1"/>
</dbReference>
<keyword evidence="3" id="KW-0227">DNA damage</keyword>
<evidence type="ECO:0000256" key="5">
    <source>
        <dbReference type="ARBA" id="ARBA00022806"/>
    </source>
</evidence>